<feature type="compositionally biased region" description="Polar residues" evidence="1">
    <location>
        <begin position="91"/>
        <end position="116"/>
    </location>
</feature>
<feature type="compositionally biased region" description="Low complexity" evidence="1">
    <location>
        <begin position="32"/>
        <end position="47"/>
    </location>
</feature>
<proteinExistence type="predicted"/>
<sequence>MLGIIQELVEETSQWDDSLFMDDSFKALIDNSRSTSSDSPLASSKSSRQSSVPLEDKIPLVPGLRNSGDSVRHRTRSSSSDVSAKSEAQSLSSNVAQTCNNPASNPTSDHTTSTIGTERKSSPKSILKKSLMMPSRSVEFELGLVDLEVVKMESFRMSAYESPKLYGSGYDQSVVNHVLCMPVTISMPGAYEHGSVLTPLHESNEEEEEQVVQRGVQGVGLAW</sequence>
<reference evidence="2" key="1">
    <citation type="submission" date="2022-08" db="EMBL/GenBank/DDBJ databases">
        <title>A Global Phylogenomic Analysis of the Shiitake Genus Lentinula.</title>
        <authorList>
            <consortium name="DOE Joint Genome Institute"/>
            <person name="Sierra-Patev S."/>
            <person name="Min B."/>
            <person name="Naranjo-Ortiz M."/>
            <person name="Looney B."/>
            <person name="Konkel Z."/>
            <person name="Slot J.C."/>
            <person name="Sakamoto Y."/>
            <person name="Steenwyk J.L."/>
            <person name="Rokas A."/>
            <person name="Carro J."/>
            <person name="Camarero S."/>
            <person name="Ferreira P."/>
            <person name="Molpeceres G."/>
            <person name="Ruiz-Duenas F.J."/>
            <person name="Serrano A."/>
            <person name="Henrissat B."/>
            <person name="Drula E."/>
            <person name="Hughes K.W."/>
            <person name="Mata J.L."/>
            <person name="Ishikawa N.K."/>
            <person name="Vargas-Isla R."/>
            <person name="Ushijima S."/>
            <person name="Smith C.A."/>
            <person name="Ahrendt S."/>
            <person name="Andreopoulos W."/>
            <person name="He G."/>
            <person name="Labutti K."/>
            <person name="Lipzen A."/>
            <person name="Ng V."/>
            <person name="Riley R."/>
            <person name="Sandor L."/>
            <person name="Barry K."/>
            <person name="Martinez A.T."/>
            <person name="Xiao Y."/>
            <person name="Gibbons J.G."/>
            <person name="Terashima K."/>
            <person name="Grigoriev I.V."/>
            <person name="Hibbett D.S."/>
        </authorList>
    </citation>
    <scope>NUCLEOTIDE SEQUENCE</scope>
    <source>
        <strain evidence="2">JLM2183</strain>
    </source>
</reference>
<evidence type="ECO:0000256" key="1">
    <source>
        <dbReference type="SAM" id="MobiDB-lite"/>
    </source>
</evidence>
<dbReference type="OrthoDB" id="2982374at2759"/>
<dbReference type="AlphaFoldDB" id="A0A9W9AA84"/>
<protein>
    <submittedName>
        <fullName evidence="2">Uncharacterized protein</fullName>
    </submittedName>
</protein>
<feature type="region of interest" description="Disordered" evidence="1">
    <location>
        <begin position="30"/>
        <end position="124"/>
    </location>
</feature>
<evidence type="ECO:0000313" key="3">
    <source>
        <dbReference type="Proteomes" id="UP001150266"/>
    </source>
</evidence>
<comment type="caution">
    <text evidence="2">The sequence shown here is derived from an EMBL/GenBank/DDBJ whole genome shotgun (WGS) entry which is preliminary data.</text>
</comment>
<keyword evidence="3" id="KW-1185">Reference proteome</keyword>
<accession>A0A9W9AA84</accession>
<name>A0A9W9AA84_9AGAR</name>
<organism evidence="2 3">
    <name type="scientific">Lentinula aciculospora</name>
    <dbReference type="NCBI Taxonomy" id="153920"/>
    <lineage>
        <taxon>Eukaryota</taxon>
        <taxon>Fungi</taxon>
        <taxon>Dikarya</taxon>
        <taxon>Basidiomycota</taxon>
        <taxon>Agaricomycotina</taxon>
        <taxon>Agaricomycetes</taxon>
        <taxon>Agaricomycetidae</taxon>
        <taxon>Agaricales</taxon>
        <taxon>Marasmiineae</taxon>
        <taxon>Omphalotaceae</taxon>
        <taxon>Lentinula</taxon>
    </lineage>
</organism>
<dbReference type="Proteomes" id="UP001150266">
    <property type="component" value="Unassembled WGS sequence"/>
</dbReference>
<evidence type="ECO:0000313" key="2">
    <source>
        <dbReference type="EMBL" id="KAJ4478138.1"/>
    </source>
</evidence>
<dbReference type="EMBL" id="JAOTPV010000009">
    <property type="protein sequence ID" value="KAJ4478138.1"/>
    <property type="molecule type" value="Genomic_DNA"/>
</dbReference>
<feature type="compositionally biased region" description="Low complexity" evidence="1">
    <location>
        <begin position="77"/>
        <end position="90"/>
    </location>
</feature>
<gene>
    <name evidence="2" type="ORF">J3R30DRAFT_3479715</name>
</gene>